<comment type="miscellaneous">
    <text evidence="8">This enzyme catalyzes only one turnover and therefore is not strictly catalytic. According to one definition, an enzyme is a biocatalyst that acts repeatedly and over many reaction cycles.</text>
</comment>
<evidence type="ECO:0000313" key="12">
    <source>
        <dbReference type="Proteomes" id="UP000598775"/>
    </source>
</evidence>
<keyword evidence="12" id="KW-1185">Reference proteome</keyword>
<dbReference type="InterPro" id="IPR036217">
    <property type="entry name" value="MethylDNA_cys_MeTrfase_DNAb"/>
</dbReference>
<keyword evidence="8" id="KW-0963">Cytoplasm</keyword>
<dbReference type="SUPFAM" id="SSF53155">
    <property type="entry name" value="Methylated DNA-protein cysteine methyltransferase domain"/>
    <property type="match status" value="1"/>
</dbReference>
<comment type="subcellular location">
    <subcellularLocation>
        <location evidence="8">Cytoplasm</location>
    </subcellularLocation>
</comment>
<dbReference type="HAMAP" id="MF_00772">
    <property type="entry name" value="OGT"/>
    <property type="match status" value="1"/>
</dbReference>
<sequence length="205" mass="21896">MSEAAVSAVVGQAKTSAGRAAGERASGSTRHTTTTGSTRHTTVSTNQIADVILVAQGDALVGIYFPEHWTKPDWGTFGPAVDESVDPVLAAAARQLREYLGGERTQFDLPIRLQGSPFQQQVWAMLQEVPFGETTTYGELAERLGDKNLARMVGQAVGRNPLSIVVGCHRVVGTNGKLTGYAGGLERKEFLLTLESPSNVPARLF</sequence>
<dbReference type="InterPro" id="IPR036388">
    <property type="entry name" value="WH-like_DNA-bd_sf"/>
</dbReference>
<dbReference type="Gene3D" id="1.10.10.10">
    <property type="entry name" value="Winged helix-like DNA-binding domain superfamily/Winged helix DNA-binding domain"/>
    <property type="match status" value="1"/>
</dbReference>
<evidence type="ECO:0000259" key="10">
    <source>
        <dbReference type="Pfam" id="PF01035"/>
    </source>
</evidence>
<evidence type="ECO:0000256" key="5">
    <source>
        <dbReference type="ARBA" id="ARBA00022763"/>
    </source>
</evidence>
<evidence type="ECO:0000256" key="3">
    <source>
        <dbReference type="ARBA" id="ARBA00022603"/>
    </source>
</evidence>
<dbReference type="Pfam" id="PF01035">
    <property type="entry name" value="DNA_binding_1"/>
    <property type="match status" value="1"/>
</dbReference>
<evidence type="ECO:0000256" key="9">
    <source>
        <dbReference type="SAM" id="MobiDB-lite"/>
    </source>
</evidence>
<evidence type="ECO:0000256" key="7">
    <source>
        <dbReference type="ARBA" id="ARBA00049348"/>
    </source>
</evidence>
<feature type="active site" description="Nucleophile; methyl group acceptor" evidence="8">
    <location>
        <position position="168"/>
    </location>
</feature>
<dbReference type="PANTHER" id="PTHR10815:SF5">
    <property type="entry name" value="METHYLATED-DNA--PROTEIN-CYSTEINE METHYLTRANSFERASE"/>
    <property type="match status" value="1"/>
</dbReference>
<gene>
    <name evidence="11" type="ORF">GCM10011399_24570</name>
</gene>
<reference evidence="11 12" key="1">
    <citation type="journal article" date="2014" name="Int. J. Syst. Evol. Microbiol.">
        <title>Complete genome sequence of Corynebacterium casei LMG S-19264T (=DSM 44701T), isolated from a smear-ripened cheese.</title>
        <authorList>
            <consortium name="US DOE Joint Genome Institute (JGI-PGF)"/>
            <person name="Walter F."/>
            <person name="Albersmeier A."/>
            <person name="Kalinowski J."/>
            <person name="Ruckert C."/>
        </authorList>
    </citation>
    <scope>NUCLEOTIDE SEQUENCE [LARGE SCALE GENOMIC DNA]</scope>
    <source>
        <strain evidence="11 12">CGMCC 1.12976</strain>
    </source>
</reference>
<accession>A0A917EXB0</accession>
<comment type="catalytic activity">
    <reaction evidence="7 8">
        <text>a 6-O-methyl-2'-deoxyguanosine in DNA + L-cysteinyl-[protein] = S-methyl-L-cysteinyl-[protein] + a 2'-deoxyguanosine in DNA</text>
        <dbReference type="Rhea" id="RHEA:24000"/>
        <dbReference type="Rhea" id="RHEA-COMP:10131"/>
        <dbReference type="Rhea" id="RHEA-COMP:10132"/>
        <dbReference type="Rhea" id="RHEA-COMP:11367"/>
        <dbReference type="Rhea" id="RHEA-COMP:11368"/>
        <dbReference type="ChEBI" id="CHEBI:29950"/>
        <dbReference type="ChEBI" id="CHEBI:82612"/>
        <dbReference type="ChEBI" id="CHEBI:85445"/>
        <dbReference type="ChEBI" id="CHEBI:85448"/>
        <dbReference type="EC" id="2.1.1.63"/>
    </reaction>
</comment>
<dbReference type="GO" id="GO:0003908">
    <property type="term" value="F:methylated-DNA-[protein]-cysteine S-methyltransferase activity"/>
    <property type="evidence" value="ECO:0007669"/>
    <property type="project" value="UniProtKB-UniRule"/>
</dbReference>
<dbReference type="Gene3D" id="3.30.160.70">
    <property type="entry name" value="Methylated DNA-protein cysteine methyltransferase domain"/>
    <property type="match status" value="1"/>
</dbReference>
<dbReference type="AlphaFoldDB" id="A0A917EXB0"/>
<comment type="function">
    <text evidence="8">Involved in the cellular defense against the biological effects of O6-methylguanine (O6-MeG) and O4-methylthymine (O4-MeT) in DNA. Repairs the methylated nucleobase in DNA by stoichiometrically transferring the methyl group to a cysteine residue in the enzyme. This is a suicide reaction: the enzyme is irreversibly inactivated.</text>
</comment>
<dbReference type="InterPro" id="IPR023546">
    <property type="entry name" value="MGMT"/>
</dbReference>
<evidence type="ECO:0000256" key="4">
    <source>
        <dbReference type="ARBA" id="ARBA00022679"/>
    </source>
</evidence>
<dbReference type="InterPro" id="IPR014048">
    <property type="entry name" value="MethylDNA_cys_MeTrfase_DNA-bd"/>
</dbReference>
<dbReference type="GO" id="GO:0005737">
    <property type="term" value="C:cytoplasm"/>
    <property type="evidence" value="ECO:0007669"/>
    <property type="project" value="UniProtKB-SubCell"/>
</dbReference>
<dbReference type="FunFam" id="1.10.10.10:FF:000214">
    <property type="entry name" value="Methylated-DNA--protein-cysteine methyltransferase"/>
    <property type="match status" value="1"/>
</dbReference>
<comment type="catalytic activity">
    <reaction evidence="1 8">
        <text>a 4-O-methyl-thymidine in DNA + L-cysteinyl-[protein] = a thymidine in DNA + S-methyl-L-cysteinyl-[protein]</text>
        <dbReference type="Rhea" id="RHEA:53428"/>
        <dbReference type="Rhea" id="RHEA-COMP:10131"/>
        <dbReference type="Rhea" id="RHEA-COMP:10132"/>
        <dbReference type="Rhea" id="RHEA-COMP:13555"/>
        <dbReference type="Rhea" id="RHEA-COMP:13556"/>
        <dbReference type="ChEBI" id="CHEBI:29950"/>
        <dbReference type="ChEBI" id="CHEBI:82612"/>
        <dbReference type="ChEBI" id="CHEBI:137386"/>
        <dbReference type="ChEBI" id="CHEBI:137387"/>
        <dbReference type="EC" id="2.1.1.63"/>
    </reaction>
</comment>
<proteinExistence type="inferred from homology"/>
<protein>
    <recommendedName>
        <fullName evidence="8">Methylated-DNA--protein-cysteine methyltransferase</fullName>
        <ecNumber evidence="8">2.1.1.63</ecNumber>
    </recommendedName>
    <alternativeName>
        <fullName evidence="8">6-O-methylguanine-DNA methyltransferase</fullName>
        <shortName evidence="8">MGMT</shortName>
    </alternativeName>
    <alternativeName>
        <fullName evidence="8">O-6-methylguanine-DNA-alkyltransferase</fullName>
    </alternativeName>
</protein>
<name>A0A917EXB0_9MICO</name>
<feature type="compositionally biased region" description="Low complexity" evidence="9">
    <location>
        <begin position="15"/>
        <end position="42"/>
    </location>
</feature>
<feature type="region of interest" description="Disordered" evidence="9">
    <location>
        <begin position="1"/>
        <end position="42"/>
    </location>
</feature>
<feature type="domain" description="Methylated-DNA-[protein]-cysteine S-methyltransferase DNA binding" evidence="10">
    <location>
        <begin position="117"/>
        <end position="196"/>
    </location>
</feature>
<comment type="caution">
    <text evidence="11">The sequence shown here is derived from an EMBL/GenBank/DDBJ whole genome shotgun (WGS) entry which is preliminary data.</text>
</comment>
<evidence type="ECO:0000256" key="6">
    <source>
        <dbReference type="ARBA" id="ARBA00023204"/>
    </source>
</evidence>
<dbReference type="CDD" id="cd06445">
    <property type="entry name" value="ATase"/>
    <property type="match status" value="1"/>
</dbReference>
<dbReference type="SUPFAM" id="SSF46767">
    <property type="entry name" value="Methylated DNA-protein cysteine methyltransferase, C-terminal domain"/>
    <property type="match status" value="1"/>
</dbReference>
<organism evidence="11 12">
    <name type="scientific">Subtercola lobariae</name>
    <dbReference type="NCBI Taxonomy" id="1588641"/>
    <lineage>
        <taxon>Bacteria</taxon>
        <taxon>Bacillati</taxon>
        <taxon>Actinomycetota</taxon>
        <taxon>Actinomycetes</taxon>
        <taxon>Micrococcales</taxon>
        <taxon>Microbacteriaceae</taxon>
        <taxon>Subtercola</taxon>
    </lineage>
</organism>
<evidence type="ECO:0000256" key="2">
    <source>
        <dbReference type="ARBA" id="ARBA00008711"/>
    </source>
</evidence>
<dbReference type="PANTHER" id="PTHR10815">
    <property type="entry name" value="METHYLATED-DNA--PROTEIN-CYSTEINE METHYLTRANSFERASE"/>
    <property type="match status" value="1"/>
</dbReference>
<evidence type="ECO:0000256" key="8">
    <source>
        <dbReference type="HAMAP-Rule" id="MF_00772"/>
    </source>
</evidence>
<keyword evidence="3 8" id="KW-0489">Methyltransferase</keyword>
<dbReference type="GO" id="GO:0006307">
    <property type="term" value="P:DNA alkylation repair"/>
    <property type="evidence" value="ECO:0007669"/>
    <property type="project" value="UniProtKB-UniRule"/>
</dbReference>
<dbReference type="EMBL" id="BMGP01000004">
    <property type="protein sequence ID" value="GGF30441.1"/>
    <property type="molecule type" value="Genomic_DNA"/>
</dbReference>
<dbReference type="RefSeq" id="WP_188678677.1">
    <property type="nucleotide sequence ID" value="NZ_BMGP01000004.1"/>
</dbReference>
<dbReference type="GO" id="GO:0032259">
    <property type="term" value="P:methylation"/>
    <property type="evidence" value="ECO:0007669"/>
    <property type="project" value="UniProtKB-KW"/>
</dbReference>
<dbReference type="InterPro" id="IPR036631">
    <property type="entry name" value="MGMT_N_sf"/>
</dbReference>
<keyword evidence="4 8" id="KW-0808">Transferase</keyword>
<evidence type="ECO:0000256" key="1">
    <source>
        <dbReference type="ARBA" id="ARBA00001286"/>
    </source>
</evidence>
<keyword evidence="6 8" id="KW-0234">DNA repair</keyword>
<evidence type="ECO:0000313" key="11">
    <source>
        <dbReference type="EMBL" id="GGF30441.1"/>
    </source>
</evidence>
<dbReference type="EC" id="2.1.1.63" evidence="8"/>
<comment type="similarity">
    <text evidence="2 8">Belongs to the MGMT family.</text>
</comment>
<dbReference type="NCBIfam" id="TIGR00589">
    <property type="entry name" value="ogt"/>
    <property type="match status" value="1"/>
</dbReference>
<dbReference type="Proteomes" id="UP000598775">
    <property type="component" value="Unassembled WGS sequence"/>
</dbReference>
<keyword evidence="5 8" id="KW-0227">DNA damage</keyword>